<feature type="transmembrane region" description="Helical" evidence="15">
    <location>
        <begin position="970"/>
        <end position="989"/>
    </location>
</feature>
<feature type="region of interest" description="Disordered" evidence="14">
    <location>
        <begin position="784"/>
        <end position="805"/>
    </location>
</feature>
<dbReference type="Pfam" id="PF03055">
    <property type="entry name" value="RPE65"/>
    <property type="match status" value="1"/>
</dbReference>
<comment type="caution">
    <text evidence="18">The sequence shown here is derived from an EMBL/GenBank/DDBJ whole genome shotgun (WGS) entry which is preliminary data.</text>
</comment>
<evidence type="ECO:0000256" key="12">
    <source>
        <dbReference type="ARBA" id="ARBA00023136"/>
    </source>
</evidence>
<feature type="domain" description="ABC transmembrane type-1" evidence="17">
    <location>
        <begin position="197"/>
        <end position="475"/>
    </location>
</feature>
<dbReference type="InterPro" id="IPR003593">
    <property type="entry name" value="AAA+_ATPase"/>
</dbReference>
<dbReference type="FunFam" id="3.40.50.300:FF:000997">
    <property type="entry name" value="Multidrug resistance-associated protein 1"/>
    <property type="match status" value="1"/>
</dbReference>
<gene>
    <name evidence="18" type="ORF">JKP88DRAFT_349004</name>
</gene>
<dbReference type="Pfam" id="PF00005">
    <property type="entry name" value="ABC_tran"/>
    <property type="match status" value="2"/>
</dbReference>
<feature type="binding site" evidence="13">
    <location>
        <position position="2184"/>
    </location>
    <ligand>
        <name>Fe cation</name>
        <dbReference type="ChEBI" id="CHEBI:24875"/>
        <note>catalytic</note>
    </ligand>
</feature>
<dbReference type="FunFam" id="1.20.1560.10:FF:000006">
    <property type="entry name" value="ATP-binding cassette, sub-family C (CFTR/MRP), member 9"/>
    <property type="match status" value="1"/>
</dbReference>
<evidence type="ECO:0000256" key="7">
    <source>
        <dbReference type="ARBA" id="ARBA00022737"/>
    </source>
</evidence>
<feature type="region of interest" description="Disordered" evidence="14">
    <location>
        <begin position="1589"/>
        <end position="1643"/>
    </location>
</feature>
<dbReference type="SUPFAM" id="SSF90123">
    <property type="entry name" value="ABC transporter transmembrane region"/>
    <property type="match status" value="2"/>
</dbReference>
<keyword evidence="19" id="KW-1185">Reference proteome</keyword>
<evidence type="ECO:0000256" key="11">
    <source>
        <dbReference type="ARBA" id="ARBA00023004"/>
    </source>
</evidence>
<keyword evidence="6 13" id="KW-0479">Metal-binding</keyword>
<sequence>MAPAGLHHGPRASPAELRARGPDSGDSSDRRADVTPLEAAAHGPSFVGCVTPQLQSQSETSFAAPGHCKQRHDSLLQKQAQSREQWQQQADVPPTRQILPDAQAGIISKLLFLWAGPLMKQGNAKVLEEEDLWELPPSKHVATVTDAFEGSLDTELTAAAQGASSKLPLPQLFKTPLLRALWWVYWKEFLKVGVVRFFNTLIQFIPALLVRRLLRSIEAAAAGGGAASIQRAYTTAVALFAVVTTKTVFENQYFYRTTNLAIGVRAVISAMVYRKSLRLSPGARQNSTVGEIVNLMQLDAGRVETLVTCLHPLWDSLLQIVGYSVLLWNTLGPCAAAGFAVMASLIPINTQFFKRLSAYRQQMLLHTDQRVKGVNEMLQGIRAIKFYNWEGPFKNKIESIHNKELDILTRSVQLRSALVSVLSSTPAFVVVVTLGLYSFLGNTLAPSTVFTALALFNQLRFPLYFFPVTLSSLADGKVSVDRLTRFLSEEEVLPYVQRANKAPIAYPEDVAVSVKSGAFYWTDDEGQSGGAQGGKEAGGFVRPTITAALHGVDLCIKRGELVAVVGAVGSGKSSLVAALLGEMRHLSGQAYVRGNIAYVPQTAWIPNDTIRGNILFGRPYDEDKYIKVLKACSLHRDLTLLEAGDMTEIGEQGINLSGGQKQRLSLARALYADADTYFMDDPLSALDAQVGQRVFKDCIGAALRGRTRILVTNQLQYLPDVDRIIIMGQRSGADGQTILDQGTYRELIARGHDMSTLINSEAPRAINGTDVKDGAAAAGGTVGEGAAVSEGETANGAGTLSAGRAESPMSSAAAIDATAAAASGAHRQHTATAAPAAAAAAPAAAALHHRPQSMARQVSAVAGAAAPAEPAVQEEYGVFEAESRGMGAKLSSAAELSVASVHVKGGVGEGERAEGGGEGAGQKEEANCADIAAITRKAPDGKLMAKEERATGAVEFKVYKQYLASAASPALLGILVLLFATSNISVQVQQWVVSFWTSDPNYVRHSLKFYLGGVTASAMLVGALAHLRTLLAFAMGVRASRKLHGDMLDRVLHAPVSYFDTTPIGRLVQRFSKDTDEIDQQLISQIAMLINATLSMIGSVGAIVVATPVFALAILPLSSIYLAIMNFFRSPIYAHFGETLGGLTPIRAFGHMDRFMRANERRLDANLRAYLAKKRRLAANLRAYLAKKLGTKRAAGASKLGAGLAGLAITNALSVTGLLNWAVRCYTETETMMNSVQRVLYISQNTTQEASHVVERARPCVPLHHAHQITGVEGVDASKVVPCTTPLATTDQGPDDSLLLKTGWPWEGGLEFKGVTMRYREDTDLVLKGVDLTITPGEKIGIVGRTGSGKSSLLQVLFRMVEVEDGLVLIDGVDTRQMGLSALRSRLTIIPQEPVLFSGTLRSNLDPFDAYSEEEVWAALRAAGLDTLVRGLPEGLNEPVAEYGENLSVGQRQLLCMARALLRRSRLLLLDEATSSVDPQTDALIQKTIRSAFKDCTVLTIAHRLNTITDSDRILVMDDGRVAEFAPPAELLKNADGHFTKLLAAEMRLADSQDAATAAIRDEVAAEAAADLKANGGVLDAVLSEDDPAANGADGSKTSANGSLWSDAASSKDTDAETVFDEAVVPPHAEESSCSGGQEDDDDDWEAYVDEICRKDCLVEDLEAASAGAVGKPTQAAPIGDSRDTSRRRQQASARVLAQLRSQRASGAMAWMSVPPTANDRPGAAPMSSMAAATMILIAIFIDGWGIQGEKLDDKLAYPEESAFLSGPFAPVKESAQAVLCEVEGTIPNDIRGESLKPSRALYLDVHAVEERTGRPQYLKMGDMKDKLAGLRILSNALKVNLGSVKLGLVAHAPGTGNTALQFHAGRLLALHEADTPYALRVLCDGVIETIGSVTYDGKLKTPFTAHPKVDPATSIMYAFGYQVNALPRVTFHVINPEGKLLRSVAITGIKEPIMMHDFAITKSYAVFMDFPFKFDGSVMSKGELPFCLDKTLPARLGLLRLDATDDSEMLWFTLPETVACFHTLNAWEVPDGKGEGSVAQVELVISEYTNLSLQTLIGDDSGSQKGRAMRYTLDLAAKTVNKCAVVAELDTSVDFPQLYWAQFEPKTLMPVGLIKMDLEATSPESANLGSVMFGEEDDGYLLVFVVDTNSDNASEMHIYNAKTMNATPVATIKIPTRVPLGFHALHVTEQEIKSQHA</sequence>
<dbReference type="GO" id="GO:0016702">
    <property type="term" value="F:oxidoreductase activity, acting on single donors with incorporation of molecular oxygen, incorporation of two atoms of oxygen"/>
    <property type="evidence" value="ECO:0007669"/>
    <property type="project" value="InterPro"/>
</dbReference>
<evidence type="ECO:0000256" key="15">
    <source>
        <dbReference type="SAM" id="Phobius"/>
    </source>
</evidence>
<dbReference type="SMART" id="SM00382">
    <property type="entry name" value="AAA"/>
    <property type="match status" value="2"/>
</dbReference>
<feature type="domain" description="ABC transmembrane type-1" evidence="17">
    <location>
        <begin position="963"/>
        <end position="1179"/>
    </location>
</feature>
<evidence type="ECO:0000256" key="10">
    <source>
        <dbReference type="ARBA" id="ARBA00022989"/>
    </source>
</evidence>
<dbReference type="PROSITE" id="PS50929">
    <property type="entry name" value="ABC_TM1F"/>
    <property type="match status" value="2"/>
</dbReference>
<feature type="compositionally biased region" description="Low complexity" evidence="14">
    <location>
        <begin position="784"/>
        <end position="794"/>
    </location>
</feature>
<dbReference type="CDD" id="cd03250">
    <property type="entry name" value="ABCC_MRP_domain1"/>
    <property type="match status" value="1"/>
</dbReference>
<dbReference type="PANTHER" id="PTHR24223">
    <property type="entry name" value="ATP-BINDING CASSETTE SUB-FAMILY C"/>
    <property type="match status" value="1"/>
</dbReference>
<evidence type="ECO:0000256" key="4">
    <source>
        <dbReference type="ARBA" id="ARBA00022448"/>
    </source>
</evidence>
<evidence type="ECO:0000256" key="3">
    <source>
        <dbReference type="ARBA" id="ARBA00009726"/>
    </source>
</evidence>
<feature type="binding site" evidence="13">
    <location>
        <position position="1957"/>
    </location>
    <ligand>
        <name>Fe cation</name>
        <dbReference type="ChEBI" id="CHEBI:24875"/>
        <note>catalytic</note>
    </ligand>
</feature>
<dbReference type="CDD" id="cd03244">
    <property type="entry name" value="ABCC_MRP_domain2"/>
    <property type="match status" value="1"/>
</dbReference>
<feature type="transmembrane region" description="Helical" evidence="15">
    <location>
        <begin position="417"/>
        <end position="439"/>
    </location>
</feature>
<feature type="compositionally biased region" description="Basic and acidic residues" evidence="14">
    <location>
        <begin position="17"/>
        <end position="33"/>
    </location>
</feature>
<keyword evidence="11 13" id="KW-0408">Iron</keyword>
<feature type="region of interest" description="Disordered" evidence="14">
    <location>
        <begin position="1667"/>
        <end position="1693"/>
    </location>
</feature>
<evidence type="ECO:0000256" key="5">
    <source>
        <dbReference type="ARBA" id="ARBA00022692"/>
    </source>
</evidence>
<keyword evidence="7" id="KW-0677">Repeat</keyword>
<dbReference type="SUPFAM" id="SSF52540">
    <property type="entry name" value="P-loop containing nucleoside triphosphate hydrolases"/>
    <property type="match status" value="2"/>
</dbReference>
<evidence type="ECO:0000259" key="16">
    <source>
        <dbReference type="PROSITE" id="PS50893"/>
    </source>
</evidence>
<dbReference type="CDD" id="cd18580">
    <property type="entry name" value="ABC_6TM_ABCC_D2"/>
    <property type="match status" value="1"/>
</dbReference>
<dbReference type="InterPro" id="IPR011527">
    <property type="entry name" value="ABC1_TM_dom"/>
</dbReference>
<dbReference type="InterPro" id="IPR036640">
    <property type="entry name" value="ABC1_TM_sf"/>
</dbReference>
<evidence type="ECO:0000256" key="2">
    <source>
        <dbReference type="ARBA" id="ARBA00006787"/>
    </source>
</evidence>
<proteinExistence type="inferred from homology"/>
<evidence type="ECO:0000313" key="19">
    <source>
        <dbReference type="Proteomes" id="UP000664859"/>
    </source>
</evidence>
<dbReference type="Proteomes" id="UP000664859">
    <property type="component" value="Unassembled WGS sequence"/>
</dbReference>
<evidence type="ECO:0000256" key="8">
    <source>
        <dbReference type="ARBA" id="ARBA00022741"/>
    </source>
</evidence>
<name>A0A835YZ25_9STRA</name>
<dbReference type="InterPro" id="IPR017871">
    <property type="entry name" value="ABC_transporter-like_CS"/>
</dbReference>
<keyword evidence="5 15" id="KW-0812">Transmembrane</keyword>
<organism evidence="18 19">
    <name type="scientific">Tribonema minus</name>
    <dbReference type="NCBI Taxonomy" id="303371"/>
    <lineage>
        <taxon>Eukaryota</taxon>
        <taxon>Sar</taxon>
        <taxon>Stramenopiles</taxon>
        <taxon>Ochrophyta</taxon>
        <taxon>PX clade</taxon>
        <taxon>Xanthophyceae</taxon>
        <taxon>Tribonematales</taxon>
        <taxon>Tribonemataceae</taxon>
        <taxon>Tribonema</taxon>
    </lineage>
</organism>
<dbReference type="PROSITE" id="PS50893">
    <property type="entry name" value="ABC_TRANSPORTER_2"/>
    <property type="match status" value="2"/>
</dbReference>
<evidence type="ECO:0000256" key="6">
    <source>
        <dbReference type="ARBA" id="ARBA00022723"/>
    </source>
</evidence>
<dbReference type="FunFam" id="3.40.50.300:FF:000074">
    <property type="entry name" value="Multidrug resistance-associated protein 5 isoform 1"/>
    <property type="match status" value="1"/>
</dbReference>
<dbReference type="InterPro" id="IPR003439">
    <property type="entry name" value="ABC_transporter-like_ATP-bd"/>
</dbReference>
<dbReference type="GO" id="GO:0140359">
    <property type="term" value="F:ABC-type transporter activity"/>
    <property type="evidence" value="ECO:0007669"/>
    <property type="project" value="InterPro"/>
</dbReference>
<dbReference type="EMBL" id="JAFCMP010000268">
    <property type="protein sequence ID" value="KAG5182090.1"/>
    <property type="molecule type" value="Genomic_DNA"/>
</dbReference>
<comment type="similarity">
    <text evidence="2">Belongs to the carotenoid oxygenase family.</text>
</comment>
<evidence type="ECO:0000259" key="17">
    <source>
        <dbReference type="PROSITE" id="PS50929"/>
    </source>
</evidence>
<keyword evidence="10 15" id="KW-1133">Transmembrane helix</keyword>
<evidence type="ECO:0000313" key="18">
    <source>
        <dbReference type="EMBL" id="KAG5182090.1"/>
    </source>
</evidence>
<dbReference type="InterPro" id="IPR004294">
    <property type="entry name" value="Carotenoid_Oase"/>
</dbReference>
<keyword evidence="4" id="KW-0813">Transport</keyword>
<comment type="subcellular location">
    <subcellularLocation>
        <location evidence="1">Vacuole membrane</location>
        <topology evidence="1">Multi-pass membrane protein</topology>
    </subcellularLocation>
</comment>
<evidence type="ECO:0000256" key="14">
    <source>
        <dbReference type="SAM" id="MobiDB-lite"/>
    </source>
</evidence>
<dbReference type="CDD" id="cd18579">
    <property type="entry name" value="ABC_6TM_ABCC_D1"/>
    <property type="match status" value="1"/>
</dbReference>
<feature type="transmembrane region" description="Helical" evidence="15">
    <location>
        <begin position="1200"/>
        <end position="1223"/>
    </location>
</feature>
<feature type="domain" description="ABC transporter" evidence="16">
    <location>
        <begin position="1310"/>
        <end position="1544"/>
    </location>
</feature>
<dbReference type="PANTHER" id="PTHR24223:SF443">
    <property type="entry name" value="MULTIDRUG-RESISTANCE LIKE PROTEIN 1, ISOFORM I"/>
    <property type="match status" value="1"/>
</dbReference>
<reference evidence="18" key="1">
    <citation type="submission" date="2021-02" db="EMBL/GenBank/DDBJ databases">
        <title>First Annotated Genome of the Yellow-green Alga Tribonema minus.</title>
        <authorList>
            <person name="Mahan K.M."/>
        </authorList>
    </citation>
    <scope>NUCLEOTIDE SEQUENCE</scope>
    <source>
        <strain evidence="18">UTEX B ZZ1240</strain>
    </source>
</reference>
<dbReference type="Gene3D" id="1.20.1560.10">
    <property type="entry name" value="ABC transporter type 1, transmembrane domain"/>
    <property type="match status" value="2"/>
</dbReference>
<feature type="transmembrane region" description="Helical" evidence="15">
    <location>
        <begin position="326"/>
        <end position="346"/>
    </location>
</feature>
<dbReference type="InterPro" id="IPR044746">
    <property type="entry name" value="ABCC_6TM_D1"/>
</dbReference>
<feature type="binding site" evidence="13">
    <location>
        <position position="2023"/>
    </location>
    <ligand>
        <name>Fe cation</name>
        <dbReference type="ChEBI" id="CHEBI:24875"/>
        <note>catalytic</note>
    </ligand>
</feature>
<keyword evidence="9" id="KW-0067">ATP-binding</keyword>
<protein>
    <submittedName>
        <fullName evidence="18">Uncharacterized protein</fullName>
    </submittedName>
</protein>
<feature type="domain" description="ABC transporter" evidence="16">
    <location>
        <begin position="534"/>
        <end position="766"/>
    </location>
</feature>
<feature type="transmembrane region" description="Helical" evidence="15">
    <location>
        <begin position="1109"/>
        <end position="1128"/>
    </location>
</feature>
<dbReference type="InterPro" id="IPR044726">
    <property type="entry name" value="ABCC_6TM_D2"/>
</dbReference>
<feature type="transmembrane region" description="Helical" evidence="15">
    <location>
        <begin position="1009"/>
        <end position="1034"/>
    </location>
</feature>
<keyword evidence="12 15" id="KW-0472">Membrane</keyword>
<dbReference type="Pfam" id="PF00664">
    <property type="entry name" value="ABC_membrane"/>
    <property type="match status" value="2"/>
</dbReference>
<evidence type="ECO:0000256" key="1">
    <source>
        <dbReference type="ARBA" id="ARBA00004128"/>
    </source>
</evidence>
<dbReference type="InterPro" id="IPR050173">
    <property type="entry name" value="ABC_transporter_C-like"/>
</dbReference>
<comment type="cofactor">
    <cofactor evidence="13">
        <name>Fe(2+)</name>
        <dbReference type="ChEBI" id="CHEBI:29033"/>
    </cofactor>
    <text evidence="13">Binds 1 Fe(2+) ion per subunit.</text>
</comment>
<dbReference type="PROSITE" id="PS00211">
    <property type="entry name" value="ABC_TRANSPORTER_1"/>
    <property type="match status" value="2"/>
</dbReference>
<comment type="similarity">
    <text evidence="3">Belongs to the ABC transporter superfamily. ABCC family. Conjugate transporter (TC 3.A.1.208) subfamily.</text>
</comment>
<dbReference type="GO" id="GO:0046872">
    <property type="term" value="F:metal ion binding"/>
    <property type="evidence" value="ECO:0007669"/>
    <property type="project" value="UniProtKB-KW"/>
</dbReference>
<dbReference type="GO" id="GO:0005524">
    <property type="term" value="F:ATP binding"/>
    <property type="evidence" value="ECO:0007669"/>
    <property type="project" value="UniProtKB-KW"/>
</dbReference>
<dbReference type="GO" id="GO:0016887">
    <property type="term" value="F:ATP hydrolysis activity"/>
    <property type="evidence" value="ECO:0007669"/>
    <property type="project" value="InterPro"/>
</dbReference>
<evidence type="ECO:0000256" key="13">
    <source>
        <dbReference type="PIRSR" id="PIRSR604294-1"/>
    </source>
</evidence>
<feature type="region of interest" description="Disordered" evidence="14">
    <location>
        <begin position="1"/>
        <end position="47"/>
    </location>
</feature>
<dbReference type="InterPro" id="IPR027417">
    <property type="entry name" value="P-loop_NTPase"/>
</dbReference>
<keyword evidence="8" id="KW-0547">Nucleotide-binding</keyword>
<accession>A0A835YZ25</accession>
<dbReference type="Gene3D" id="3.40.50.300">
    <property type="entry name" value="P-loop containing nucleotide triphosphate hydrolases"/>
    <property type="match status" value="2"/>
</dbReference>
<evidence type="ECO:0000256" key="9">
    <source>
        <dbReference type="ARBA" id="ARBA00022840"/>
    </source>
</evidence>
<dbReference type="OrthoDB" id="6500128at2759"/>
<dbReference type="GO" id="GO:0005774">
    <property type="term" value="C:vacuolar membrane"/>
    <property type="evidence" value="ECO:0007669"/>
    <property type="project" value="UniProtKB-SubCell"/>
</dbReference>
<dbReference type="FunFam" id="1.20.1560.10:FF:000013">
    <property type="entry name" value="ABC transporter C family member 2"/>
    <property type="match status" value="1"/>
</dbReference>
<feature type="binding site" evidence="13">
    <location>
        <position position="1907"/>
    </location>
    <ligand>
        <name>Fe cation</name>
        <dbReference type="ChEBI" id="CHEBI:24875"/>
        <note>catalytic</note>
    </ligand>
</feature>
<feature type="compositionally biased region" description="Polar residues" evidence="14">
    <location>
        <begin position="1596"/>
        <end position="1609"/>
    </location>
</feature>